<dbReference type="PANTHER" id="PTHR40094">
    <property type="entry name" value="ALPHA-2-MACROGLOBULIN HOMOLOG"/>
    <property type="match status" value="1"/>
</dbReference>
<dbReference type="EMBL" id="AUZZ01008808">
    <property type="protein sequence ID" value="EQD36257.1"/>
    <property type="molecule type" value="Genomic_DNA"/>
</dbReference>
<dbReference type="InterPro" id="IPR051802">
    <property type="entry name" value="YfhM-like"/>
</dbReference>
<evidence type="ECO:0000259" key="4">
    <source>
        <dbReference type="SMART" id="SM01360"/>
    </source>
</evidence>
<dbReference type="SMART" id="SM01359">
    <property type="entry name" value="A2M_N_2"/>
    <property type="match status" value="1"/>
</dbReference>
<keyword evidence="2" id="KW-0812">Transmembrane</keyword>
<dbReference type="InterPro" id="IPR001599">
    <property type="entry name" value="Macroglobln_a2"/>
</dbReference>
<dbReference type="InterPro" id="IPR011625">
    <property type="entry name" value="A2M_N_BRD"/>
</dbReference>
<keyword evidence="2" id="KW-1133">Transmembrane helix</keyword>
<sequence>RAGAAIAALGRGIFGSVSWQSPRWLSALVALLRRHPRRVLRVLGVLLVLGLAGYGLHHWYVNRPHPLEPPKVELTMQAPAVTNYSKTPIVVHPLLLRFSTSVAPIALVGKSPVAGIALSPRLPGTWLWRDDHTLSFMPQGDWPVGQHYRIEMDRDKLLTAGVRLTEPRLGFDSAPFTASVTSNEFYQDPQDPLQKSAIIGVSFNYPVDPSSFERSVALAMLDAKGKPSQKYGFSVTYDTRHLNAFVHSAPLGVPEDTRILRAKFAADIKSARGGPGTAQGFDARVQIPGLYSLAVDSAALTLVENDHYEPEQVLIVQTSAAVRSSELAPKVRAWLLPTHKPKPVAGAAASGPLSTGEPVAQPDHKPPHAWYLAEVSQQLLSESTPLTLSPKPGEREYESMHGLALQAPPGRYVYVQVQRGLDAFGGYVLGKPYATVLQVPQYPQLLRFMGQGSLLSMSGDQRLSVVARNVPGMRVSVARVLPDQLQHLAAFNQGSFEHPVLGAFGPDHITTRTIERQPLAATDPIKATYAGVDLGKYLNAGGQPRRGVFLVRLQPWNPAGPKDQNGDYSDQSSPFDSNSGGYDAAQLGDSRLIVITDLGLIVKRNLDGSQDVFVQSIKTGQPVAGATVKVIAENGGTLLSSDTGNDGHVHFATLKGFTRENTPVMYTVSKGEDYSFLPTGASDRRLNFSRFDVGGAPNAASAGQLSAYLFSDRGLYRPGDTLHIGMIVRAANWTQSIAGVPLELELLDARGMSVAKHMVAPDASGFVDWHYTTAETAPTGNWTANLYLVKDQHRDSLIGSTNVIVREFEPDRMRVSARLQPAATAGWVKPGNLHALVAAQNLYGTPAAGRRVQATLTLRPAFPSFAAYPEFHFYDPQRAREGYSETLQAQTTDAKGEASFDLDLSKYASATYQLRFYAQVFEADSGRNVAAAASTLVSNADYLIGVKADGALDYIPRGTPRKLHLLAIDSEAKPTVVPGLKAVILERHYVSVLTRQDSGVYKYESRLRETPISSAPLAIAAAGNTFDLPTATPGSYAFAVENARGQVLNRIDYAVAGSGNVTRSLERNAELQLALNKTDYKPGETIDVAIRAPYSGSGLITIERDKVYAWTWFHSDTTSSVQHITLPRDFEGNGYINVQFVRDPSSNAIYMSPLSYGVAPFSVDLGARREPLILDAPTLIKPGQTLHMTVHTPGSAQVVVFAVDEGILQVAGYKLGDPLDFFFRKRMLQVSTAQILDLILPAFDKLMGMSTPGGDENALRSQQLNPFRRKHEKPVAYWSGITTVNGSHTFDYIVPDSFNGALRVMAMAVTPQRIGIAQRQTTVRGDFVLSPNAPLAVAPGDTFTVSMGVANNLTGVGTAPLPISVSLAPTPALAALSPLTQTLRLAPGHAGTLQFQLRANAVLGSADLRFTARYGDKQAQRGTTLSVRPPLPLQSDVSFGRLAAGQALSVQPLRAMYPEHAQRTLLLAHTPVVLAGGLSAFL</sequence>
<feature type="domain" description="Alpha-2-macroglobulin bait region" evidence="3">
    <location>
        <begin position="1071"/>
        <end position="1210"/>
    </location>
</feature>
<dbReference type="Pfam" id="PF11974">
    <property type="entry name" value="bMG3"/>
    <property type="match status" value="1"/>
</dbReference>
<gene>
    <name evidence="5" type="ORF">B2A_12215</name>
</gene>
<dbReference type="InterPro" id="IPR021868">
    <property type="entry name" value="Alpha_2_Macroglob_MG3"/>
</dbReference>
<dbReference type="SMART" id="SM01360">
    <property type="entry name" value="A2M"/>
    <property type="match status" value="1"/>
</dbReference>
<dbReference type="InterPro" id="IPR041203">
    <property type="entry name" value="Bact_A2M_MG5"/>
</dbReference>
<evidence type="ECO:0000256" key="2">
    <source>
        <dbReference type="SAM" id="Phobius"/>
    </source>
</evidence>
<evidence type="ECO:0000259" key="3">
    <source>
        <dbReference type="SMART" id="SM01359"/>
    </source>
</evidence>
<dbReference type="Pfam" id="PF00207">
    <property type="entry name" value="A2M"/>
    <property type="match status" value="1"/>
</dbReference>
<keyword evidence="2" id="KW-0472">Membrane</keyword>
<dbReference type="GO" id="GO:0004866">
    <property type="term" value="F:endopeptidase inhibitor activity"/>
    <property type="evidence" value="ECO:0007669"/>
    <property type="project" value="InterPro"/>
</dbReference>
<evidence type="ECO:0000256" key="1">
    <source>
        <dbReference type="SAM" id="MobiDB-lite"/>
    </source>
</evidence>
<accession>T0YWC6</accession>
<dbReference type="PANTHER" id="PTHR40094:SF1">
    <property type="entry name" value="UBIQUITIN DOMAIN-CONTAINING PROTEIN"/>
    <property type="match status" value="1"/>
</dbReference>
<reference evidence="5" key="2">
    <citation type="journal article" date="2014" name="ISME J.">
        <title>Microbial stratification in low pH oxic and suboxic macroscopic growths along an acid mine drainage.</title>
        <authorList>
            <person name="Mendez-Garcia C."/>
            <person name="Mesa V."/>
            <person name="Sprenger R.R."/>
            <person name="Richter M."/>
            <person name="Diez M.S."/>
            <person name="Solano J."/>
            <person name="Bargiela R."/>
            <person name="Golyshina O.V."/>
            <person name="Manteca A."/>
            <person name="Ramos J.L."/>
            <person name="Gallego J.R."/>
            <person name="Llorente I."/>
            <person name="Martins Dos Santos V.A."/>
            <person name="Jensen O.N."/>
            <person name="Pelaez A.I."/>
            <person name="Sanchez J."/>
            <person name="Ferrer M."/>
        </authorList>
    </citation>
    <scope>NUCLEOTIDE SEQUENCE</scope>
</reference>
<dbReference type="Gene3D" id="2.60.40.1930">
    <property type="match status" value="1"/>
</dbReference>
<feature type="compositionally biased region" description="Polar residues" evidence="1">
    <location>
        <begin position="566"/>
        <end position="580"/>
    </location>
</feature>
<reference evidence="5" key="1">
    <citation type="submission" date="2013-08" db="EMBL/GenBank/DDBJ databases">
        <authorList>
            <person name="Mendez C."/>
            <person name="Richter M."/>
            <person name="Ferrer M."/>
            <person name="Sanchez J."/>
        </authorList>
    </citation>
    <scope>NUCLEOTIDE SEQUENCE</scope>
</reference>
<evidence type="ECO:0000313" key="5">
    <source>
        <dbReference type="EMBL" id="EQD36257.1"/>
    </source>
</evidence>
<dbReference type="InterPro" id="IPR002890">
    <property type="entry name" value="MG2"/>
</dbReference>
<comment type="caution">
    <text evidence="5">The sequence shown here is derived from an EMBL/GenBank/DDBJ whole genome shotgun (WGS) entry which is preliminary data.</text>
</comment>
<feature type="region of interest" description="Disordered" evidence="1">
    <location>
        <begin position="343"/>
        <end position="363"/>
    </location>
</feature>
<feature type="non-terminal residue" evidence="5">
    <location>
        <position position="1"/>
    </location>
</feature>
<dbReference type="Pfam" id="PF17972">
    <property type="entry name" value="bMG5"/>
    <property type="match status" value="1"/>
</dbReference>
<feature type="domain" description="Alpha-2-macroglobulin" evidence="4">
    <location>
        <begin position="1275"/>
        <end position="1367"/>
    </location>
</feature>
<feature type="region of interest" description="Disordered" evidence="1">
    <location>
        <begin position="555"/>
        <end position="581"/>
    </location>
</feature>
<dbReference type="Gene3D" id="2.60.40.3710">
    <property type="match status" value="1"/>
</dbReference>
<proteinExistence type="predicted"/>
<dbReference type="Pfam" id="PF01835">
    <property type="entry name" value="MG2"/>
    <property type="match status" value="1"/>
</dbReference>
<dbReference type="Pfam" id="PF07703">
    <property type="entry name" value="A2M_BRD"/>
    <property type="match status" value="1"/>
</dbReference>
<protein>
    <submittedName>
        <fullName evidence="5">Alpha-2-macroglobulin domain-containing protein</fullName>
    </submittedName>
</protein>
<organism evidence="5">
    <name type="scientific">mine drainage metagenome</name>
    <dbReference type="NCBI Taxonomy" id="410659"/>
    <lineage>
        <taxon>unclassified sequences</taxon>
        <taxon>metagenomes</taxon>
        <taxon>ecological metagenomes</taxon>
    </lineage>
</organism>
<name>T0YWC6_9ZZZZ</name>
<feature type="non-terminal residue" evidence="5">
    <location>
        <position position="1482"/>
    </location>
</feature>
<feature type="transmembrane region" description="Helical" evidence="2">
    <location>
        <begin position="39"/>
        <end position="60"/>
    </location>
</feature>